<reference evidence="1 2" key="1">
    <citation type="submission" date="2013-11" db="EMBL/GenBank/DDBJ databases">
        <title>Single cell genomics of uncultured Tannerella BU063 (oral taxon 286).</title>
        <authorList>
            <person name="Beall C.J."/>
            <person name="Campbell A.G."/>
            <person name="Griffen A.L."/>
            <person name="Podar M."/>
            <person name="Leys E.J."/>
        </authorList>
    </citation>
    <scope>NUCLEOTIDE SEQUENCE [LARGE SCALE GENOMIC DNA]</scope>
    <source>
        <strain evidence="1">Cell 6/7/9</strain>
    </source>
</reference>
<sequence length="154" mass="17380">METQPGTRLNRIASRRDFHFTVRALRGQSLRYVTITADHPAWTEHGGGIERTMISDSLMTVRVRQVTHNLQIRIGGVSPTANAVVDDATRRAWTHKGQLYLRVDRPQSVRLFTVAGALYREQSLPVGLTVTDRLPAGFYLVRFSDGHVEKVQVE</sequence>
<keyword evidence="2" id="KW-1185">Reference proteome</keyword>
<evidence type="ECO:0000313" key="1">
    <source>
        <dbReference type="EMBL" id="ETK11017.1"/>
    </source>
</evidence>
<proteinExistence type="predicted"/>
<gene>
    <name evidence="1" type="ORF">T231_01370</name>
</gene>
<protein>
    <submittedName>
        <fullName evidence="1">Uncharacterized protein</fullName>
    </submittedName>
</protein>
<dbReference type="Proteomes" id="UP000018874">
    <property type="component" value="Unassembled WGS sequence"/>
</dbReference>
<organism evidence="1 2">
    <name type="scientific">Tannerella sp. oral taxon BU063 isolate Cell 6/7/9</name>
    <dbReference type="NCBI Taxonomy" id="1411021"/>
    <lineage>
        <taxon>Bacteria</taxon>
        <taxon>Pseudomonadati</taxon>
        <taxon>Bacteroidota</taxon>
        <taxon>Bacteroidia</taxon>
        <taxon>Bacteroidales</taxon>
        <taxon>Tannerellaceae</taxon>
        <taxon>Tannerella</taxon>
    </lineage>
</organism>
<name>W2CX62_9BACT</name>
<dbReference type="EMBL" id="AYYD01000289">
    <property type="protein sequence ID" value="ETK11017.1"/>
    <property type="molecule type" value="Genomic_DNA"/>
</dbReference>
<evidence type="ECO:0000313" key="2">
    <source>
        <dbReference type="Proteomes" id="UP000018874"/>
    </source>
</evidence>
<accession>W2CX62</accession>
<comment type="caution">
    <text evidence="1">The sequence shown here is derived from an EMBL/GenBank/DDBJ whole genome shotgun (WGS) entry which is preliminary data.</text>
</comment>
<dbReference type="AlphaFoldDB" id="W2CX62"/>
<dbReference type="PATRIC" id="fig|1411021.3.peg.56"/>